<dbReference type="EMBL" id="JYDQ01000048">
    <property type="protein sequence ID" value="KRY18351.1"/>
    <property type="molecule type" value="Genomic_DNA"/>
</dbReference>
<keyword evidence="2" id="KW-1185">Reference proteome</keyword>
<name>A0A0V1A0G2_9BILA</name>
<accession>A0A0V1A0G2</accession>
<proteinExistence type="predicted"/>
<dbReference type="AlphaFoldDB" id="A0A0V1A0G2"/>
<evidence type="ECO:0000313" key="2">
    <source>
        <dbReference type="Proteomes" id="UP000054783"/>
    </source>
</evidence>
<protein>
    <submittedName>
        <fullName evidence="1">Uncharacterized protein</fullName>
    </submittedName>
</protein>
<sequence>MYDKIQLRHQLSFYGVPFALGIITLRQSSSAGAGIDLSLSHEACTDANQCSSGALMAFSSRPSVPLLITNRRNFILFMAAMKSVK</sequence>
<gene>
    <name evidence="1" type="ORF">T12_4259</name>
</gene>
<comment type="caution">
    <text evidence="1">The sequence shown here is derived from an EMBL/GenBank/DDBJ whole genome shotgun (WGS) entry which is preliminary data.</text>
</comment>
<organism evidence="1 2">
    <name type="scientific">Trichinella patagoniensis</name>
    <dbReference type="NCBI Taxonomy" id="990121"/>
    <lineage>
        <taxon>Eukaryota</taxon>
        <taxon>Metazoa</taxon>
        <taxon>Ecdysozoa</taxon>
        <taxon>Nematoda</taxon>
        <taxon>Enoplea</taxon>
        <taxon>Dorylaimia</taxon>
        <taxon>Trichinellida</taxon>
        <taxon>Trichinellidae</taxon>
        <taxon>Trichinella</taxon>
    </lineage>
</organism>
<dbReference type="Proteomes" id="UP000054783">
    <property type="component" value="Unassembled WGS sequence"/>
</dbReference>
<evidence type="ECO:0000313" key="1">
    <source>
        <dbReference type="EMBL" id="KRY18351.1"/>
    </source>
</evidence>
<reference evidence="1 2" key="1">
    <citation type="submission" date="2015-01" db="EMBL/GenBank/DDBJ databases">
        <title>Evolution of Trichinella species and genotypes.</title>
        <authorList>
            <person name="Korhonen P.K."/>
            <person name="Edoardo P."/>
            <person name="Giuseppe L.R."/>
            <person name="Gasser R.B."/>
        </authorList>
    </citation>
    <scope>NUCLEOTIDE SEQUENCE [LARGE SCALE GENOMIC DNA]</scope>
    <source>
        <strain evidence="1">ISS2496</strain>
    </source>
</reference>